<gene>
    <name evidence="1" type="ORF">GP486_004627</name>
</gene>
<comment type="caution">
    <text evidence="1">The sequence shown here is derived from an EMBL/GenBank/DDBJ whole genome shotgun (WGS) entry which is preliminary data.</text>
</comment>
<proteinExistence type="predicted"/>
<dbReference type="CDD" id="cd10170">
    <property type="entry name" value="ASKHA_NBD_HSP70"/>
    <property type="match status" value="1"/>
</dbReference>
<reference evidence="1" key="1">
    <citation type="submission" date="2021-03" db="EMBL/GenBank/DDBJ databases">
        <title>Comparative genomics and phylogenomic investigation of the class Geoglossomycetes provide insights into ecological specialization and systematics.</title>
        <authorList>
            <person name="Melie T."/>
            <person name="Pirro S."/>
            <person name="Miller A.N."/>
            <person name="Quandt A."/>
        </authorList>
    </citation>
    <scope>NUCLEOTIDE SEQUENCE</scope>
    <source>
        <strain evidence="1">CAQ_001_2017</strain>
    </source>
</reference>
<dbReference type="InterPro" id="IPR043129">
    <property type="entry name" value="ATPase_NBD"/>
</dbReference>
<dbReference type="SUPFAM" id="SSF53067">
    <property type="entry name" value="Actin-like ATPase domain"/>
    <property type="match status" value="1"/>
</dbReference>
<dbReference type="Gene3D" id="3.30.420.40">
    <property type="match status" value="1"/>
</dbReference>
<sequence length="387" mass="43438">MSLQSALELIVGVDLGFTCTGVAFCTSERTYPKIVYEWPQSKVGLGQETSVYKVPTRVSYRAGREGFSWGFQCPLPGEAKHETSVKEHFKLYLDPEYLERAFKGDPDLAPGTIKDVQNWFRDFFSELCKHIECYFSDMFPEEWETGKVEYIFSVPTTWKKKPVIENFEEIVKKAGFGSKKNHSVTIGLSEAEAAAIYTAMYPSEHCMINKPEVGTEKDHRAALDAGTTTYEDVCVLEVKSTKGSPIELEQLSHVKGKPIGSVQIDNTFKGITEQRLNLIRDRLRNLELPVMPKKAARQMAQAGFQHHKVMCGMALTALETAPVRVPDLPSDFDSDQAEDIEGMFKEQIDGIAKLIDKQIAGLKKDCPSKELVREHPLGGSHTYRDQG</sequence>
<dbReference type="PANTHER" id="PTHR42749:SF1">
    <property type="entry name" value="CELL SHAPE-DETERMINING PROTEIN MREB"/>
    <property type="match status" value="1"/>
</dbReference>
<accession>A0A9P8LAU4</accession>
<dbReference type="AlphaFoldDB" id="A0A9P8LAU4"/>
<dbReference type="PANTHER" id="PTHR42749">
    <property type="entry name" value="CELL SHAPE-DETERMINING PROTEIN MREB"/>
    <property type="match status" value="1"/>
</dbReference>
<name>A0A9P8LAU4_9PEZI</name>
<dbReference type="EMBL" id="JAGHQM010000757">
    <property type="protein sequence ID" value="KAH0558730.1"/>
    <property type="molecule type" value="Genomic_DNA"/>
</dbReference>
<evidence type="ECO:0000313" key="1">
    <source>
        <dbReference type="EMBL" id="KAH0558730.1"/>
    </source>
</evidence>
<evidence type="ECO:0000313" key="2">
    <source>
        <dbReference type="Proteomes" id="UP000750711"/>
    </source>
</evidence>
<dbReference type="Proteomes" id="UP000750711">
    <property type="component" value="Unassembled WGS sequence"/>
</dbReference>
<protein>
    <submittedName>
        <fullName evidence="1">Uncharacterized protein</fullName>
    </submittedName>
</protein>
<organism evidence="1 2">
    <name type="scientific">Trichoglossum hirsutum</name>
    <dbReference type="NCBI Taxonomy" id="265104"/>
    <lineage>
        <taxon>Eukaryota</taxon>
        <taxon>Fungi</taxon>
        <taxon>Dikarya</taxon>
        <taxon>Ascomycota</taxon>
        <taxon>Pezizomycotina</taxon>
        <taxon>Geoglossomycetes</taxon>
        <taxon>Geoglossales</taxon>
        <taxon>Geoglossaceae</taxon>
        <taxon>Trichoglossum</taxon>
    </lineage>
</organism>
<keyword evidence="2" id="KW-1185">Reference proteome</keyword>